<feature type="compositionally biased region" description="Polar residues" evidence="1">
    <location>
        <begin position="212"/>
        <end position="223"/>
    </location>
</feature>
<proteinExistence type="predicted"/>
<evidence type="ECO:0000313" key="2">
    <source>
        <dbReference type="EMBL" id="VEL29849.1"/>
    </source>
</evidence>
<evidence type="ECO:0000256" key="1">
    <source>
        <dbReference type="SAM" id="MobiDB-lite"/>
    </source>
</evidence>
<feature type="region of interest" description="Disordered" evidence="1">
    <location>
        <begin position="81"/>
        <end position="128"/>
    </location>
</feature>
<gene>
    <name evidence="2" type="ORF">PXEA_LOCUS23289</name>
</gene>
<dbReference type="AlphaFoldDB" id="A0A448X784"/>
<protein>
    <submittedName>
        <fullName evidence="2">Uncharacterized protein</fullName>
    </submittedName>
</protein>
<sequence>MISPTRSERAVNRRDIPGSGYLATAVGGSRFLGGTIPGTLAGNSARPSSNIGVGDVESWLELSRMGEALCRRARNPFDLSSVNVTSNANSSHCDSSGSRGPRYGQAGRLHVGEGKRSGGGKGNQSRLRTGATSNIASRISDAHSPNDVDSLLGERSLFVSSDSGCGDSNNSSSSGSSSIAGGSGNGTSWSRGGLPHGNPSSGLGRWTAGNMVGSSASNPSVTSPLPAGAGNLPPRMLRKMAAAAASQAPVFTDTQLTTQQHQPKSLRPHGNAASVEESKHAFAGTSNGTSVNEVLASLSSGIDLFEASSYLNIIFFIPYIFLQLTKAYTFPDVPPVS</sequence>
<feature type="compositionally biased region" description="Low complexity" evidence="1">
    <location>
        <begin position="162"/>
        <end position="180"/>
    </location>
</feature>
<dbReference type="Proteomes" id="UP000784294">
    <property type="component" value="Unassembled WGS sequence"/>
</dbReference>
<dbReference type="EMBL" id="CAAALY010106802">
    <property type="protein sequence ID" value="VEL29849.1"/>
    <property type="molecule type" value="Genomic_DNA"/>
</dbReference>
<name>A0A448X784_9PLAT</name>
<evidence type="ECO:0000313" key="3">
    <source>
        <dbReference type="Proteomes" id="UP000784294"/>
    </source>
</evidence>
<feature type="region of interest" description="Disordered" evidence="1">
    <location>
        <begin position="255"/>
        <end position="278"/>
    </location>
</feature>
<feature type="region of interest" description="Disordered" evidence="1">
    <location>
        <begin position="162"/>
        <end position="233"/>
    </location>
</feature>
<feature type="compositionally biased region" description="Low complexity" evidence="1">
    <location>
        <begin position="81"/>
        <end position="91"/>
    </location>
</feature>
<feature type="non-terminal residue" evidence="2">
    <location>
        <position position="337"/>
    </location>
</feature>
<accession>A0A448X784</accession>
<keyword evidence="3" id="KW-1185">Reference proteome</keyword>
<dbReference type="OrthoDB" id="10682657at2759"/>
<organism evidence="2 3">
    <name type="scientific">Protopolystoma xenopodis</name>
    <dbReference type="NCBI Taxonomy" id="117903"/>
    <lineage>
        <taxon>Eukaryota</taxon>
        <taxon>Metazoa</taxon>
        <taxon>Spiralia</taxon>
        <taxon>Lophotrochozoa</taxon>
        <taxon>Platyhelminthes</taxon>
        <taxon>Monogenea</taxon>
        <taxon>Polyopisthocotylea</taxon>
        <taxon>Polystomatidea</taxon>
        <taxon>Polystomatidae</taxon>
        <taxon>Protopolystoma</taxon>
    </lineage>
</organism>
<comment type="caution">
    <text evidence="2">The sequence shown here is derived from an EMBL/GenBank/DDBJ whole genome shotgun (WGS) entry which is preliminary data.</text>
</comment>
<reference evidence="2" key="1">
    <citation type="submission" date="2018-11" db="EMBL/GenBank/DDBJ databases">
        <authorList>
            <consortium name="Pathogen Informatics"/>
        </authorList>
    </citation>
    <scope>NUCLEOTIDE SEQUENCE</scope>
</reference>